<dbReference type="EMBL" id="JANPWB010000010">
    <property type="protein sequence ID" value="KAJ1144157.1"/>
    <property type="molecule type" value="Genomic_DNA"/>
</dbReference>
<proteinExistence type="predicted"/>
<gene>
    <name evidence="1" type="ORF">NDU88_010459</name>
</gene>
<reference evidence="1" key="1">
    <citation type="journal article" date="2022" name="bioRxiv">
        <title>Sequencing and chromosome-scale assembly of the giantPleurodeles waltlgenome.</title>
        <authorList>
            <person name="Brown T."/>
            <person name="Elewa A."/>
            <person name="Iarovenko S."/>
            <person name="Subramanian E."/>
            <person name="Araus A.J."/>
            <person name="Petzold A."/>
            <person name="Susuki M."/>
            <person name="Suzuki K.-i.T."/>
            <person name="Hayashi T."/>
            <person name="Toyoda A."/>
            <person name="Oliveira C."/>
            <person name="Osipova E."/>
            <person name="Leigh N.D."/>
            <person name="Simon A."/>
            <person name="Yun M.H."/>
        </authorList>
    </citation>
    <scope>NUCLEOTIDE SEQUENCE</scope>
    <source>
        <strain evidence="1">20211129_DDA</strain>
        <tissue evidence="1">Liver</tissue>
    </source>
</reference>
<name>A0AAV7QXG0_PLEWA</name>
<evidence type="ECO:0000313" key="2">
    <source>
        <dbReference type="Proteomes" id="UP001066276"/>
    </source>
</evidence>
<comment type="caution">
    <text evidence="1">The sequence shown here is derived from an EMBL/GenBank/DDBJ whole genome shotgun (WGS) entry which is preliminary data.</text>
</comment>
<protein>
    <submittedName>
        <fullName evidence="1">Uncharacterized protein</fullName>
    </submittedName>
</protein>
<sequence>MIAPVSSTADEQHQLVGMQEFNVTGMREGPSGDDQERTIDEAISQRQGTDLFLHLVPIVAEAGGLKLCPEGASAEPVQVQFLSSLPYCRHGLLQPHPAIYKTKNGHSVL</sequence>
<dbReference type="AlphaFoldDB" id="A0AAV7QXG0"/>
<keyword evidence="2" id="KW-1185">Reference proteome</keyword>
<dbReference type="Proteomes" id="UP001066276">
    <property type="component" value="Chromosome 6"/>
</dbReference>
<organism evidence="1 2">
    <name type="scientific">Pleurodeles waltl</name>
    <name type="common">Iberian ribbed newt</name>
    <dbReference type="NCBI Taxonomy" id="8319"/>
    <lineage>
        <taxon>Eukaryota</taxon>
        <taxon>Metazoa</taxon>
        <taxon>Chordata</taxon>
        <taxon>Craniata</taxon>
        <taxon>Vertebrata</taxon>
        <taxon>Euteleostomi</taxon>
        <taxon>Amphibia</taxon>
        <taxon>Batrachia</taxon>
        <taxon>Caudata</taxon>
        <taxon>Salamandroidea</taxon>
        <taxon>Salamandridae</taxon>
        <taxon>Pleurodelinae</taxon>
        <taxon>Pleurodeles</taxon>
    </lineage>
</organism>
<accession>A0AAV7QXG0</accession>
<evidence type="ECO:0000313" key="1">
    <source>
        <dbReference type="EMBL" id="KAJ1144157.1"/>
    </source>
</evidence>